<evidence type="ECO:0000256" key="4">
    <source>
        <dbReference type="ARBA" id="ARBA00022723"/>
    </source>
</evidence>
<dbReference type="GO" id="GO:0007155">
    <property type="term" value="P:cell adhesion"/>
    <property type="evidence" value="ECO:0007669"/>
    <property type="project" value="InterPro"/>
</dbReference>
<evidence type="ECO:0000256" key="7">
    <source>
        <dbReference type="SAM" id="SignalP"/>
    </source>
</evidence>
<keyword evidence="4" id="KW-0479">Metal-binding</keyword>
<dbReference type="Pfam" id="PF01297">
    <property type="entry name" value="ZnuA"/>
    <property type="match status" value="1"/>
</dbReference>
<dbReference type="PANTHER" id="PTHR42953">
    <property type="entry name" value="HIGH-AFFINITY ZINC UPTAKE SYSTEM PROTEIN ZNUA-RELATED"/>
    <property type="match status" value="1"/>
</dbReference>
<dbReference type="EMBL" id="CP039690">
    <property type="protein sequence ID" value="QCI64638.1"/>
    <property type="molecule type" value="Genomic_DNA"/>
</dbReference>
<dbReference type="InterPro" id="IPR006127">
    <property type="entry name" value="ZnuA-like"/>
</dbReference>
<dbReference type="InterPro" id="IPR050492">
    <property type="entry name" value="Bact_metal-bind_prot9"/>
</dbReference>
<proteinExistence type="inferred from homology"/>
<comment type="similarity">
    <text evidence="2 6">Belongs to the bacterial solute-binding protein 9 family.</text>
</comment>
<keyword evidence="3 6" id="KW-0813">Transport</keyword>
<feature type="signal peptide" evidence="7">
    <location>
        <begin position="1"/>
        <end position="26"/>
    </location>
</feature>
<evidence type="ECO:0000256" key="3">
    <source>
        <dbReference type="ARBA" id="ARBA00022448"/>
    </source>
</evidence>
<name>A0A4D7B1P8_9HYPH</name>
<keyword evidence="9" id="KW-1185">Reference proteome</keyword>
<dbReference type="RefSeq" id="WP_136960090.1">
    <property type="nucleotide sequence ID" value="NZ_CP039690.1"/>
</dbReference>
<dbReference type="GO" id="GO:0046872">
    <property type="term" value="F:metal ion binding"/>
    <property type="evidence" value="ECO:0007669"/>
    <property type="project" value="UniProtKB-KW"/>
</dbReference>
<evidence type="ECO:0000256" key="2">
    <source>
        <dbReference type="ARBA" id="ARBA00011028"/>
    </source>
</evidence>
<organism evidence="8 9">
    <name type="scientific">Phreatobacter stygius</name>
    <dbReference type="NCBI Taxonomy" id="1940610"/>
    <lineage>
        <taxon>Bacteria</taxon>
        <taxon>Pseudomonadati</taxon>
        <taxon>Pseudomonadota</taxon>
        <taxon>Alphaproteobacteria</taxon>
        <taxon>Hyphomicrobiales</taxon>
        <taxon>Phreatobacteraceae</taxon>
        <taxon>Phreatobacter</taxon>
    </lineage>
</organism>
<dbReference type="InterPro" id="IPR006311">
    <property type="entry name" value="TAT_signal"/>
</dbReference>
<dbReference type="GO" id="GO:0030313">
    <property type="term" value="C:cell envelope"/>
    <property type="evidence" value="ECO:0007669"/>
    <property type="project" value="UniProtKB-SubCell"/>
</dbReference>
<dbReference type="PROSITE" id="PS51318">
    <property type="entry name" value="TAT"/>
    <property type="match status" value="1"/>
</dbReference>
<keyword evidence="5 7" id="KW-0732">Signal</keyword>
<dbReference type="Proteomes" id="UP000298781">
    <property type="component" value="Chromosome"/>
</dbReference>
<dbReference type="OrthoDB" id="9793396at2"/>
<evidence type="ECO:0000256" key="1">
    <source>
        <dbReference type="ARBA" id="ARBA00004196"/>
    </source>
</evidence>
<evidence type="ECO:0000256" key="5">
    <source>
        <dbReference type="ARBA" id="ARBA00022729"/>
    </source>
</evidence>
<accession>A0A4D7B1P8</accession>
<sequence>MMPPVSRRVFAGAAAGLALGLGRAAAAQPLSVVTTTAMLGDAVRMLAGDAVKVESLMGEGVDPHLYRPTRADIVKLTAADLVIAHGLNLEAQFRETFAQIGRQRPVVFAADAVPRERRLNDQEVPDKPDPHVWMDPGLWIVVVRAVAHALETHGRPNRDPVTPRLASTLAELQALGTYASGILSSVPAERRLLVTAHDAFGYLARAFDFEVHGIQGLSTESEAGLKSIEATVELMVKRRIPAIFVESSVSDRNVRAAIEGAARRGHTVAIGAELFSDAMGKPGTYEGTYLGMIDHNVTAIARALGGTAPERGMSGRLNVAG</sequence>
<evidence type="ECO:0000313" key="8">
    <source>
        <dbReference type="EMBL" id="QCI64638.1"/>
    </source>
</evidence>
<dbReference type="KEGG" id="pstg:E8M01_10615"/>
<dbReference type="AlphaFoldDB" id="A0A4D7B1P8"/>
<reference evidence="8 9" key="1">
    <citation type="submission" date="2019-04" db="EMBL/GenBank/DDBJ databases">
        <title>Phreatobacter aquaticus sp. nov.</title>
        <authorList>
            <person name="Choi A."/>
        </authorList>
    </citation>
    <scope>NUCLEOTIDE SEQUENCE [LARGE SCALE GENOMIC DNA]</scope>
    <source>
        <strain evidence="8 9">KCTC 52518</strain>
    </source>
</reference>
<feature type="chain" id="PRO_5020832319" evidence="7">
    <location>
        <begin position="27"/>
        <end position="321"/>
    </location>
</feature>
<dbReference type="PRINTS" id="PR00691">
    <property type="entry name" value="ADHESINB"/>
</dbReference>
<dbReference type="GO" id="GO:0030001">
    <property type="term" value="P:metal ion transport"/>
    <property type="evidence" value="ECO:0007669"/>
    <property type="project" value="InterPro"/>
</dbReference>
<dbReference type="InterPro" id="IPR006129">
    <property type="entry name" value="AdhesinB"/>
</dbReference>
<dbReference type="PANTHER" id="PTHR42953:SF1">
    <property type="entry name" value="METAL-BINDING PROTEIN HI_0362-RELATED"/>
    <property type="match status" value="1"/>
</dbReference>
<dbReference type="SUPFAM" id="SSF53807">
    <property type="entry name" value="Helical backbone' metal receptor"/>
    <property type="match status" value="1"/>
</dbReference>
<dbReference type="PRINTS" id="PR00690">
    <property type="entry name" value="ADHESNFAMILY"/>
</dbReference>
<protein>
    <submittedName>
        <fullName evidence="8">Manganese transporter</fullName>
    </submittedName>
</protein>
<dbReference type="InterPro" id="IPR006128">
    <property type="entry name" value="Lipoprotein_PsaA-like"/>
</dbReference>
<evidence type="ECO:0000256" key="6">
    <source>
        <dbReference type="RuleBase" id="RU003512"/>
    </source>
</evidence>
<evidence type="ECO:0000313" key="9">
    <source>
        <dbReference type="Proteomes" id="UP000298781"/>
    </source>
</evidence>
<gene>
    <name evidence="8" type="ORF">E8M01_10615</name>
</gene>
<comment type="subcellular location">
    <subcellularLocation>
        <location evidence="1">Cell envelope</location>
    </subcellularLocation>
</comment>
<dbReference type="Gene3D" id="3.40.50.1980">
    <property type="entry name" value="Nitrogenase molybdenum iron protein domain"/>
    <property type="match status" value="2"/>
</dbReference>